<gene>
    <name evidence="2" type="ORF">HETIRDRAFT_101797</name>
</gene>
<dbReference type="GeneID" id="20665795"/>
<evidence type="ECO:0000313" key="3">
    <source>
        <dbReference type="Proteomes" id="UP000030671"/>
    </source>
</evidence>
<evidence type="ECO:0000256" key="1">
    <source>
        <dbReference type="SAM" id="MobiDB-lite"/>
    </source>
</evidence>
<feature type="compositionally biased region" description="Basic residues" evidence="1">
    <location>
        <begin position="246"/>
        <end position="257"/>
    </location>
</feature>
<dbReference type="RefSeq" id="XP_009547395.1">
    <property type="nucleotide sequence ID" value="XM_009549100.1"/>
</dbReference>
<dbReference type="Proteomes" id="UP000030671">
    <property type="component" value="Unassembled WGS sequence"/>
</dbReference>
<feature type="compositionally biased region" description="Basic and acidic residues" evidence="1">
    <location>
        <begin position="74"/>
        <end position="93"/>
    </location>
</feature>
<dbReference type="KEGG" id="hir:HETIRDRAFT_101797"/>
<dbReference type="HOGENOM" id="CLU_891547_0_0_1"/>
<protein>
    <submittedName>
        <fullName evidence="2">Uncharacterized protein</fullName>
    </submittedName>
</protein>
<evidence type="ECO:0000313" key="2">
    <source>
        <dbReference type="EMBL" id="ETW80675.1"/>
    </source>
</evidence>
<name>W4K5P0_HETIT</name>
<proteinExistence type="predicted"/>
<dbReference type="AlphaFoldDB" id="W4K5P0"/>
<reference evidence="2 3" key="1">
    <citation type="journal article" date="2012" name="New Phytol.">
        <title>Insight into trade-off between wood decay and parasitism from the genome of a fungal forest pathogen.</title>
        <authorList>
            <person name="Olson A."/>
            <person name="Aerts A."/>
            <person name="Asiegbu F."/>
            <person name="Belbahri L."/>
            <person name="Bouzid O."/>
            <person name="Broberg A."/>
            <person name="Canback B."/>
            <person name="Coutinho P.M."/>
            <person name="Cullen D."/>
            <person name="Dalman K."/>
            <person name="Deflorio G."/>
            <person name="van Diepen L.T."/>
            <person name="Dunand C."/>
            <person name="Duplessis S."/>
            <person name="Durling M."/>
            <person name="Gonthier P."/>
            <person name="Grimwood J."/>
            <person name="Fossdal C.G."/>
            <person name="Hansson D."/>
            <person name="Henrissat B."/>
            <person name="Hietala A."/>
            <person name="Himmelstrand K."/>
            <person name="Hoffmeister D."/>
            <person name="Hogberg N."/>
            <person name="James T.Y."/>
            <person name="Karlsson M."/>
            <person name="Kohler A."/>
            <person name="Kues U."/>
            <person name="Lee Y.H."/>
            <person name="Lin Y.C."/>
            <person name="Lind M."/>
            <person name="Lindquist E."/>
            <person name="Lombard V."/>
            <person name="Lucas S."/>
            <person name="Lunden K."/>
            <person name="Morin E."/>
            <person name="Murat C."/>
            <person name="Park J."/>
            <person name="Raffaello T."/>
            <person name="Rouze P."/>
            <person name="Salamov A."/>
            <person name="Schmutz J."/>
            <person name="Solheim H."/>
            <person name="Stahlberg J."/>
            <person name="Velez H."/>
            <person name="de Vries R.P."/>
            <person name="Wiebenga A."/>
            <person name="Woodward S."/>
            <person name="Yakovlev I."/>
            <person name="Garbelotto M."/>
            <person name="Martin F."/>
            <person name="Grigoriev I.V."/>
            <person name="Stenlid J."/>
        </authorList>
    </citation>
    <scope>NUCLEOTIDE SEQUENCE [LARGE SCALE GENOMIC DNA]</scope>
    <source>
        <strain evidence="2 3">TC 32-1</strain>
    </source>
</reference>
<accession>W4K5P0</accession>
<feature type="compositionally biased region" description="Polar residues" evidence="1">
    <location>
        <begin position="144"/>
        <end position="160"/>
    </location>
</feature>
<feature type="region of interest" description="Disordered" evidence="1">
    <location>
        <begin position="238"/>
        <end position="266"/>
    </location>
</feature>
<organism evidence="2 3">
    <name type="scientific">Heterobasidion irregulare (strain TC 32-1)</name>
    <dbReference type="NCBI Taxonomy" id="747525"/>
    <lineage>
        <taxon>Eukaryota</taxon>
        <taxon>Fungi</taxon>
        <taxon>Dikarya</taxon>
        <taxon>Basidiomycota</taxon>
        <taxon>Agaricomycotina</taxon>
        <taxon>Agaricomycetes</taxon>
        <taxon>Russulales</taxon>
        <taxon>Bondarzewiaceae</taxon>
        <taxon>Heterobasidion</taxon>
        <taxon>Heterobasidion annosum species complex</taxon>
    </lineage>
</organism>
<feature type="region of interest" description="Disordered" evidence="1">
    <location>
        <begin position="125"/>
        <end position="160"/>
    </location>
</feature>
<feature type="region of interest" description="Disordered" evidence="1">
    <location>
        <begin position="17"/>
        <end position="113"/>
    </location>
</feature>
<dbReference type="InParanoid" id="W4K5P0"/>
<sequence length="312" mass="33853">MGSGYWWGCDLCPDPDPDPDPDNFLISRSECTRGTRAHPYPLRPHSQPRHRVELQVPEPEGSREEGTVKSAARRALERQENHQRKCGRNHESEPGVSGVGSRQRAPAALRSTRFVVPTQNASYYPQRVRAKTETDDPLKAAGKQSKQATRQTSKQAGYSTRTACGALRDISKVGPAPSFAPLPAPGCGQRASVDGGIEEAAWWIDSATHRAAARRAALAPRTNTARARATPVLAPVAPKQGNKASAGRRHRRHRRTPQHGQPIFLGGGCRVRQARRPPSASPGGARRRTLTILPVPVAALSSAIHRDHGAVR</sequence>
<keyword evidence="3" id="KW-1185">Reference proteome</keyword>
<dbReference type="EMBL" id="KI925459">
    <property type="protein sequence ID" value="ETW80675.1"/>
    <property type="molecule type" value="Genomic_DNA"/>
</dbReference>